<dbReference type="Proteomes" id="UP000248688">
    <property type="component" value="Chromosome"/>
</dbReference>
<sequence>MDVGWKRVWQLAAASCHGFHPLRPPSKPRSDGFIIELRLKGDFRDGKGPTLANQGRQANACKLLKIYIIIDVCALHKWPRGITNPHYSGSGFQIPNS</sequence>
<evidence type="ECO:0000313" key="2">
    <source>
        <dbReference type="Proteomes" id="UP000248688"/>
    </source>
</evidence>
<accession>A0A2Z4IFE1</accession>
<dbReference type="OrthoDB" id="31313at563798"/>
<keyword evidence="2" id="KW-1185">Reference proteome</keyword>
<reference evidence="1 2" key="1">
    <citation type="submission" date="2018-06" db="EMBL/GenBank/DDBJ databases">
        <title>Echinicola strongylocentroti sp. nov., isolated from a sea urchin Strongylocentrotus intermedius.</title>
        <authorList>
            <person name="Bae S.S."/>
        </authorList>
    </citation>
    <scope>NUCLEOTIDE SEQUENCE [LARGE SCALE GENOMIC DNA]</scope>
    <source>
        <strain evidence="1 2">MEBiC08714</strain>
    </source>
</reference>
<dbReference type="EMBL" id="CP030041">
    <property type="protein sequence ID" value="AWW29173.1"/>
    <property type="molecule type" value="Genomic_DNA"/>
</dbReference>
<dbReference type="KEGG" id="est:DN752_02905"/>
<name>A0A2Z4IFE1_9BACT</name>
<gene>
    <name evidence="1" type="ORF">DN752_02905</name>
</gene>
<organism evidence="1 2">
    <name type="scientific">Echinicola strongylocentroti</name>
    <dbReference type="NCBI Taxonomy" id="1795355"/>
    <lineage>
        <taxon>Bacteria</taxon>
        <taxon>Pseudomonadati</taxon>
        <taxon>Bacteroidota</taxon>
        <taxon>Cytophagia</taxon>
        <taxon>Cytophagales</taxon>
        <taxon>Cyclobacteriaceae</taxon>
        <taxon>Echinicola</taxon>
    </lineage>
</organism>
<evidence type="ECO:0000313" key="1">
    <source>
        <dbReference type="EMBL" id="AWW29173.1"/>
    </source>
</evidence>
<dbReference type="AlphaFoldDB" id="A0A2Z4IFE1"/>
<proteinExistence type="predicted"/>
<protein>
    <submittedName>
        <fullName evidence="1">Uncharacterized protein</fullName>
    </submittedName>
</protein>